<name>A0A1H0WXG5_9BURK</name>
<keyword evidence="4" id="KW-1185">Reference proteome</keyword>
<dbReference type="Pfam" id="PF18203">
    <property type="entry name" value="IPTL-CTERM"/>
    <property type="match status" value="1"/>
</dbReference>
<gene>
    <name evidence="3" type="ORF">SAMN04489708_1821</name>
</gene>
<sequence length="300" mass="31279">MKNSLLFPRALPPREPAESQRTIGQHLALHWGLVVIATIGAIPYAVHAQTTFDFSAGWTGTGANVTYQTTPYTTTSKGTPFTLTPPTGSGMYRLFPVSNAVNGASAADTALGLTQGTVDSLLNHNPNFAGSVTNFSILSQTMMLNAGTYSFAWALNVTDPGFNDGALVSIVGNGFQYIESLARAGGPGDTSGPSPHTYIAYNYGPASGVTPWITTTVNIATTGAYKISFANYNWKDLAVPPNFFVTSTPGTYTGNPLAGNSGGPPTEASSTSIPTLGAWGLILLSSLMAVFGIVGVRRGR</sequence>
<keyword evidence="1" id="KW-0472">Membrane</keyword>
<dbReference type="Proteomes" id="UP000199317">
    <property type="component" value="Unassembled WGS sequence"/>
</dbReference>
<dbReference type="RefSeq" id="WP_092840623.1">
    <property type="nucleotide sequence ID" value="NZ_FNJL01000082.1"/>
</dbReference>
<organism evidence="3 4">
    <name type="scientific">Paracidovorax cattleyae</name>
    <dbReference type="NCBI Taxonomy" id="80868"/>
    <lineage>
        <taxon>Bacteria</taxon>
        <taxon>Pseudomonadati</taxon>
        <taxon>Pseudomonadota</taxon>
        <taxon>Betaproteobacteria</taxon>
        <taxon>Burkholderiales</taxon>
        <taxon>Comamonadaceae</taxon>
        <taxon>Paracidovorax</taxon>
    </lineage>
</organism>
<protein>
    <submittedName>
        <fullName evidence="3">IPTL-CTERM protein sorting domain-containing protein</fullName>
    </submittedName>
</protein>
<evidence type="ECO:0000313" key="4">
    <source>
        <dbReference type="Proteomes" id="UP000199317"/>
    </source>
</evidence>
<keyword evidence="1" id="KW-0812">Transmembrane</keyword>
<dbReference type="EMBL" id="FNJL01000082">
    <property type="protein sequence ID" value="SDP95377.1"/>
    <property type="molecule type" value="Genomic_DNA"/>
</dbReference>
<feature type="transmembrane region" description="Helical" evidence="1">
    <location>
        <begin position="276"/>
        <end position="296"/>
    </location>
</feature>
<dbReference type="AlphaFoldDB" id="A0A1H0WXG5"/>
<keyword evidence="1" id="KW-1133">Transmembrane helix</keyword>
<dbReference type="NCBIfam" id="TIGR04174">
    <property type="entry name" value="IPTL_CTERM"/>
    <property type="match status" value="1"/>
</dbReference>
<evidence type="ECO:0000256" key="1">
    <source>
        <dbReference type="SAM" id="Phobius"/>
    </source>
</evidence>
<evidence type="ECO:0000313" key="3">
    <source>
        <dbReference type="EMBL" id="SDP95377.1"/>
    </source>
</evidence>
<feature type="domain" description="IPTL-CTERM protein sorting" evidence="2">
    <location>
        <begin position="271"/>
        <end position="298"/>
    </location>
</feature>
<evidence type="ECO:0000259" key="2">
    <source>
        <dbReference type="Pfam" id="PF18203"/>
    </source>
</evidence>
<dbReference type="OrthoDB" id="8800327at2"/>
<proteinExistence type="predicted"/>
<reference evidence="4" key="1">
    <citation type="submission" date="2016-10" db="EMBL/GenBank/DDBJ databases">
        <authorList>
            <person name="Varghese N."/>
            <person name="Submissions S."/>
        </authorList>
    </citation>
    <scope>NUCLEOTIDE SEQUENCE [LARGE SCALE GENOMIC DNA]</scope>
    <source>
        <strain evidence="4">DSM 17101</strain>
    </source>
</reference>
<accession>A0A1H0WXG5</accession>
<dbReference type="InterPro" id="IPR026442">
    <property type="entry name" value="IPTL_CTERM"/>
</dbReference>